<feature type="binding site" evidence="8">
    <location>
        <position position="50"/>
    </location>
    <ligand>
        <name>Mg(2+)</name>
        <dbReference type="ChEBI" id="CHEBI:18420"/>
    </ligand>
</feature>
<evidence type="ECO:0000259" key="9">
    <source>
        <dbReference type="PROSITE" id="PS51918"/>
    </source>
</evidence>
<evidence type="ECO:0000256" key="3">
    <source>
        <dbReference type="ARBA" id="ARBA00022723"/>
    </source>
</evidence>
<dbReference type="HAMAP" id="MF_00917">
    <property type="entry name" value="QueE"/>
    <property type="match status" value="1"/>
</dbReference>
<dbReference type="InterPro" id="IPR058240">
    <property type="entry name" value="rSAM_sf"/>
</dbReference>
<keyword evidence="4 8" id="KW-0460">Magnesium</keyword>
<evidence type="ECO:0000313" key="10">
    <source>
        <dbReference type="EMBL" id="PIS20972.1"/>
    </source>
</evidence>
<feature type="binding site" evidence="8">
    <location>
        <position position="45"/>
    </location>
    <ligand>
        <name>[4Fe-4S] cluster</name>
        <dbReference type="ChEBI" id="CHEBI:49883"/>
        <note>4Fe-4S-S-AdoMet</note>
    </ligand>
</feature>
<dbReference type="SUPFAM" id="SSF102114">
    <property type="entry name" value="Radical SAM enzymes"/>
    <property type="match status" value="1"/>
</dbReference>
<feature type="binding site" evidence="8">
    <location>
        <position position="41"/>
    </location>
    <ligand>
        <name>[4Fe-4S] cluster</name>
        <dbReference type="ChEBI" id="CHEBI:49883"/>
        <note>4Fe-4S-S-AdoMet</note>
    </ligand>
</feature>
<feature type="binding site" evidence="8">
    <location>
        <position position="96"/>
    </location>
    <ligand>
        <name>substrate</name>
    </ligand>
</feature>
<dbReference type="Pfam" id="PF13353">
    <property type="entry name" value="Fer4_12"/>
    <property type="match status" value="1"/>
</dbReference>
<evidence type="ECO:0000256" key="1">
    <source>
        <dbReference type="ARBA" id="ARBA00022485"/>
    </source>
</evidence>
<dbReference type="GO" id="GO:1904047">
    <property type="term" value="F:S-adenosyl-L-methionine binding"/>
    <property type="evidence" value="ECO:0007669"/>
    <property type="project" value="UniProtKB-UniRule"/>
</dbReference>
<dbReference type="EMBL" id="PEYW01000011">
    <property type="protein sequence ID" value="PIS20972.1"/>
    <property type="molecule type" value="Genomic_DNA"/>
</dbReference>
<dbReference type="Gene3D" id="3.20.20.70">
    <property type="entry name" value="Aldolase class I"/>
    <property type="match status" value="1"/>
</dbReference>
<keyword evidence="7 8" id="KW-0456">Lyase</keyword>
<evidence type="ECO:0000256" key="2">
    <source>
        <dbReference type="ARBA" id="ARBA00022691"/>
    </source>
</evidence>
<comment type="function">
    <text evidence="8">Catalyzes the complex heterocyclic radical-mediated conversion of 6-carboxy-5,6,7,8-tetrahydropterin (CPH4) to 7-carboxy-7-deazaguanine (CDG), a step common to the biosynthetic pathways of all 7-deazapurine-containing compounds.</text>
</comment>
<dbReference type="PROSITE" id="PS51918">
    <property type="entry name" value="RADICAL_SAM"/>
    <property type="match status" value="1"/>
</dbReference>
<dbReference type="AlphaFoldDB" id="A0A2H0X7U4"/>
<protein>
    <recommendedName>
        <fullName evidence="8">7-carboxy-7-deazaguanine synthase</fullName>
        <shortName evidence="8">CDG synthase</shortName>
        <ecNumber evidence="8">4.3.99.3</ecNumber>
    </recommendedName>
    <alternativeName>
        <fullName evidence="8">Queuosine biosynthesis protein QueE</fullName>
    </alternativeName>
</protein>
<feature type="binding site" evidence="8">
    <location>
        <begin position="47"/>
        <end position="49"/>
    </location>
    <ligand>
        <name>S-adenosyl-L-methionine</name>
        <dbReference type="ChEBI" id="CHEBI:59789"/>
    </ligand>
</feature>
<accession>A0A2H0X7U4</accession>
<evidence type="ECO:0000256" key="6">
    <source>
        <dbReference type="ARBA" id="ARBA00023014"/>
    </source>
</evidence>
<dbReference type="GO" id="GO:0008616">
    <property type="term" value="P:tRNA queuosine(34) biosynthetic process"/>
    <property type="evidence" value="ECO:0007669"/>
    <property type="project" value="UniProtKB-UniRule"/>
</dbReference>
<name>A0A2H0X7U4_UNCKA</name>
<comment type="cofactor">
    <cofactor evidence="8">
        <name>[4Fe-4S] cluster</name>
        <dbReference type="ChEBI" id="CHEBI:49883"/>
    </cofactor>
    <text evidence="8">Binds 1 [4Fe-4S] cluster. The cluster is coordinated with 3 cysteines and an exchangeable S-adenosyl-L-methionine.</text>
</comment>
<comment type="cofactor">
    <cofactor evidence="8">
        <name>S-adenosyl-L-methionine</name>
        <dbReference type="ChEBI" id="CHEBI:59789"/>
    </cofactor>
    <text evidence="8">Binds 1 S-adenosyl-L-methionine per subunit.</text>
</comment>
<dbReference type="EC" id="4.3.99.3" evidence="8"/>
<gene>
    <name evidence="8" type="primary">queE</name>
    <name evidence="10" type="ORF">COT52_01005</name>
</gene>
<dbReference type="SFLD" id="SFLDS00029">
    <property type="entry name" value="Radical_SAM"/>
    <property type="match status" value="1"/>
</dbReference>
<evidence type="ECO:0000256" key="7">
    <source>
        <dbReference type="ARBA" id="ARBA00023239"/>
    </source>
</evidence>
<evidence type="ECO:0000256" key="4">
    <source>
        <dbReference type="ARBA" id="ARBA00022842"/>
    </source>
</evidence>
<evidence type="ECO:0000313" key="11">
    <source>
        <dbReference type="Proteomes" id="UP000231414"/>
    </source>
</evidence>
<evidence type="ECO:0000256" key="8">
    <source>
        <dbReference type="HAMAP-Rule" id="MF_00917"/>
    </source>
</evidence>
<feature type="binding site" evidence="8">
    <location>
        <begin position="22"/>
        <end position="24"/>
    </location>
    <ligand>
        <name>substrate</name>
    </ligand>
</feature>
<keyword evidence="8" id="KW-0671">Queuosine biosynthesis</keyword>
<sequence length="244" mass="28451">MVNKAALSNTLRVSGDLEFATLQGEGDSIGKPAVFLRLQMCNLKCKWCDTKYSWDQSTDEYWNGFQDWTYKKAANRVEMSWQDCFHTSPNKRLVITGGEPLLQQKGIEELVKLLPEYIVEIETNGTVAPNLNLSRKCQFNISPKLESSNNPLELRYKPEILKEFNKLKQSWFKFVVVSLEDFKEIDKIVYECDLRQNKIIIMPEGVTNEEVTKKLRIIHKEVCSRGWRLLPRFHLQLFGAKRRT</sequence>
<dbReference type="GO" id="GO:0016840">
    <property type="term" value="F:carbon-nitrogen lyase activity"/>
    <property type="evidence" value="ECO:0007669"/>
    <property type="project" value="UniProtKB-UniRule"/>
</dbReference>
<dbReference type="Proteomes" id="UP000231414">
    <property type="component" value="Unassembled WGS sequence"/>
</dbReference>
<feature type="binding site" evidence="8">
    <location>
        <begin position="142"/>
        <end position="144"/>
    </location>
    <ligand>
        <name>S-adenosyl-L-methionine</name>
        <dbReference type="ChEBI" id="CHEBI:59789"/>
    </ligand>
</feature>
<keyword evidence="5 8" id="KW-0408">Iron</keyword>
<comment type="caution">
    <text evidence="8">Lacks conserved residue(s) required for the propagation of feature annotation.</text>
</comment>
<feature type="binding site" evidence="8">
    <location>
        <position position="48"/>
    </location>
    <ligand>
        <name>[4Fe-4S] cluster</name>
        <dbReference type="ChEBI" id="CHEBI:49883"/>
        <note>4Fe-4S-S-AdoMet</note>
    </ligand>
</feature>
<keyword evidence="2 8" id="KW-0949">S-adenosyl-L-methionine</keyword>
<dbReference type="GO" id="GO:0000287">
    <property type="term" value="F:magnesium ion binding"/>
    <property type="evidence" value="ECO:0007669"/>
    <property type="project" value="UniProtKB-UniRule"/>
</dbReference>
<dbReference type="PIRSF" id="PIRSF000370">
    <property type="entry name" value="QueE"/>
    <property type="match status" value="1"/>
</dbReference>
<dbReference type="PANTHER" id="PTHR42836">
    <property type="entry name" value="7-CARBOXY-7-DEAZAGUANINE SYNTHASE"/>
    <property type="match status" value="1"/>
</dbReference>
<keyword evidence="1 8" id="KW-0004">4Fe-4S</keyword>
<dbReference type="UniPathway" id="UPA00391"/>
<dbReference type="PANTHER" id="PTHR42836:SF1">
    <property type="entry name" value="7-CARBOXY-7-DEAZAGUANINE SYNTHASE"/>
    <property type="match status" value="1"/>
</dbReference>
<organism evidence="10 11">
    <name type="scientific">candidate division WWE3 bacterium CG08_land_8_20_14_0_20_43_13</name>
    <dbReference type="NCBI Taxonomy" id="1975087"/>
    <lineage>
        <taxon>Bacteria</taxon>
        <taxon>Katanobacteria</taxon>
    </lineage>
</organism>
<proteinExistence type="inferred from homology"/>
<dbReference type="InterPro" id="IPR013785">
    <property type="entry name" value="Aldolase_TIM"/>
</dbReference>
<dbReference type="InterPro" id="IPR007197">
    <property type="entry name" value="rSAM"/>
</dbReference>
<keyword evidence="3 8" id="KW-0479">Metal-binding</keyword>
<comment type="subunit">
    <text evidence="8">Homodimer.</text>
</comment>
<comment type="cofactor">
    <cofactor evidence="8">
        <name>Mg(2+)</name>
        <dbReference type="ChEBI" id="CHEBI:18420"/>
    </cofactor>
</comment>
<comment type="pathway">
    <text evidence="8">Purine metabolism; 7-cyano-7-deazaguanine biosynthesis.</text>
</comment>
<evidence type="ECO:0000256" key="5">
    <source>
        <dbReference type="ARBA" id="ARBA00023004"/>
    </source>
</evidence>
<comment type="similarity">
    <text evidence="8">Belongs to the radical SAM superfamily. 7-carboxy-7-deazaguanine synthase family.</text>
</comment>
<comment type="caution">
    <text evidence="10">The sequence shown here is derived from an EMBL/GenBank/DDBJ whole genome shotgun (WGS) entry which is preliminary data.</text>
</comment>
<feature type="binding site" evidence="8">
    <location>
        <position position="98"/>
    </location>
    <ligand>
        <name>S-adenosyl-L-methionine</name>
        <dbReference type="ChEBI" id="CHEBI:59789"/>
    </ligand>
</feature>
<dbReference type="InterPro" id="IPR024924">
    <property type="entry name" value="7-CO-7-deazaguanine_synth-like"/>
</dbReference>
<reference evidence="11" key="1">
    <citation type="submission" date="2017-09" db="EMBL/GenBank/DDBJ databases">
        <title>Depth-based differentiation of microbial function through sediment-hosted aquifers and enrichment of novel symbionts in the deep terrestrial subsurface.</title>
        <authorList>
            <person name="Probst A.J."/>
            <person name="Ladd B."/>
            <person name="Jarett J.K."/>
            <person name="Geller-Mcgrath D.E."/>
            <person name="Sieber C.M.K."/>
            <person name="Emerson J.B."/>
            <person name="Anantharaman K."/>
            <person name="Thomas B.C."/>
            <person name="Malmstrom R."/>
            <person name="Stieglmeier M."/>
            <person name="Klingl A."/>
            <person name="Woyke T."/>
            <person name="Ryan C.M."/>
            <person name="Banfield J.F."/>
        </authorList>
    </citation>
    <scope>NUCLEOTIDE SEQUENCE [LARGE SCALE GENOMIC DNA]</scope>
</reference>
<dbReference type="GO" id="GO:0051539">
    <property type="term" value="F:4 iron, 4 sulfur cluster binding"/>
    <property type="evidence" value="ECO:0007669"/>
    <property type="project" value="UniProtKB-UniRule"/>
</dbReference>
<feature type="binding site" evidence="8">
    <location>
        <position position="37"/>
    </location>
    <ligand>
        <name>substrate</name>
    </ligand>
</feature>
<feature type="domain" description="Radical SAM core" evidence="9">
    <location>
        <begin position="28"/>
        <end position="241"/>
    </location>
</feature>
<keyword evidence="6 8" id="KW-0411">Iron-sulfur</keyword>
<comment type="catalytic activity">
    <reaction evidence="8">
        <text>6-carboxy-5,6,7,8-tetrahydropterin + H(+) = 7-carboxy-7-carbaguanine + NH4(+)</text>
        <dbReference type="Rhea" id="RHEA:27974"/>
        <dbReference type="ChEBI" id="CHEBI:15378"/>
        <dbReference type="ChEBI" id="CHEBI:28938"/>
        <dbReference type="ChEBI" id="CHEBI:61032"/>
        <dbReference type="ChEBI" id="CHEBI:61036"/>
        <dbReference type="EC" id="4.3.99.3"/>
    </reaction>
</comment>